<dbReference type="EMBL" id="QEFC01000012">
    <property type="protein sequence ID" value="KAE9467820.1"/>
    <property type="molecule type" value="Genomic_DNA"/>
</dbReference>
<organism evidence="1 2">
    <name type="scientific">Rhododendron williamsianum</name>
    <dbReference type="NCBI Taxonomy" id="262921"/>
    <lineage>
        <taxon>Eukaryota</taxon>
        <taxon>Viridiplantae</taxon>
        <taxon>Streptophyta</taxon>
        <taxon>Embryophyta</taxon>
        <taxon>Tracheophyta</taxon>
        <taxon>Spermatophyta</taxon>
        <taxon>Magnoliopsida</taxon>
        <taxon>eudicotyledons</taxon>
        <taxon>Gunneridae</taxon>
        <taxon>Pentapetalae</taxon>
        <taxon>asterids</taxon>
        <taxon>Ericales</taxon>
        <taxon>Ericaceae</taxon>
        <taxon>Ericoideae</taxon>
        <taxon>Rhodoreae</taxon>
        <taxon>Rhododendron</taxon>
    </lineage>
</organism>
<accession>A0A6A4ME28</accession>
<keyword evidence="2" id="KW-1185">Reference proteome</keyword>
<feature type="non-terminal residue" evidence="1">
    <location>
        <position position="1"/>
    </location>
</feature>
<dbReference type="AlphaFoldDB" id="A0A6A4ME28"/>
<evidence type="ECO:0008006" key="3">
    <source>
        <dbReference type="Google" id="ProtNLM"/>
    </source>
</evidence>
<dbReference type="OrthoDB" id="674184at2759"/>
<dbReference type="Proteomes" id="UP000428333">
    <property type="component" value="Linkage Group LG01"/>
</dbReference>
<evidence type="ECO:0000313" key="2">
    <source>
        <dbReference type="Proteomes" id="UP000428333"/>
    </source>
</evidence>
<evidence type="ECO:0000313" key="1">
    <source>
        <dbReference type="EMBL" id="KAE9467820.1"/>
    </source>
</evidence>
<protein>
    <recommendedName>
        <fullName evidence="3">F-box domain-containing protein</fullName>
    </recommendedName>
</protein>
<proteinExistence type="predicted"/>
<gene>
    <name evidence="1" type="ORF">C3L33_00285</name>
</gene>
<comment type="caution">
    <text evidence="1">The sequence shown here is derived from an EMBL/GenBank/DDBJ whole genome shotgun (WGS) entry which is preliminary data.</text>
</comment>
<reference evidence="1 2" key="1">
    <citation type="journal article" date="2019" name="Genome Biol. Evol.">
        <title>The Rhododendron genome and chromosomal organization provide insight into shared whole-genome duplications across the heath family (Ericaceae).</title>
        <authorList>
            <person name="Soza V.L."/>
            <person name="Lindsley D."/>
            <person name="Waalkes A."/>
            <person name="Ramage E."/>
            <person name="Patwardhan R.P."/>
            <person name="Burton J.N."/>
            <person name="Adey A."/>
            <person name="Kumar A."/>
            <person name="Qiu R."/>
            <person name="Shendure J."/>
            <person name="Hall B."/>
        </authorList>
    </citation>
    <scope>NUCLEOTIDE SEQUENCE [LARGE SCALE GENOMIC DNA]</scope>
    <source>
        <strain evidence="1">RSF 1966-606</strain>
    </source>
</reference>
<name>A0A6A4ME28_9ERIC</name>
<sequence>MDRLTEELVIEVLQRLPLKDANRCGANSRVEKDSRLYTDLSLEIFSSETGEWTDFVISWHSPCLVAFSYATVLLSAMGHLRYAEFHEGTFRVWELKEYSSGEWGLVHKFAQSELVVREDPNLPKFKTRNSRRFIMMLAFHPIEGDVMFLDWHGRIFECNMRSRSLKWLCSLAERTASIHRTIFPLCSHVELKTIVLLPISVFPVLILEKVLNAFVMPSTNVIDRLEEITGLGSSQSLGSSVDATTVLGNPTPKWTAVLGHNKVSRCCFTMENQQSENSTREVEDDDVEKDKDHIEVEAETHVENSVDDNHIEEVAETAGTNINDKDTHVNNSWMRLKMQWMRWTFGLAKTQIIEGW</sequence>